<dbReference type="Proteomes" id="UP000681722">
    <property type="component" value="Unassembled WGS sequence"/>
</dbReference>
<sequence>MLMINNSQATEIYGQETTEYNQQYQPKKMANELQSEELASCFKFWYKLDDKYGECAEEITELDHTTEHCNRLTAAMTTTDNRVESRATNNASSSKYLIFWLDCTNNDSLYKTTRHLQAIYFNNPQKCYNSLLNNSDKKLFLILSGDIDEALLTHISATELVEHVYIFSCPKTIPIKQYYPLVPDPFDQMDAMYARIIEDYVASCQTDPLMFMVINNSIKHKSFQQLNTDEASFVQMQLVINGLLEVKYSQNAINTLADHCRRLFKSNREILTQIDKFEKYYQPEKANEWYRNDSLLYRLLNKALRSNDLNVLFQLGFFISDIHSQLWKLSRKYTLNTANTLTVYRAQLLVSEQFERIQNNIGGLIAMSGLISTSVNRLVVRQDLIETSETFPETKSVLFKIFVDKTVCIRPFADLSTLSHAQSENEVLFLTGSVFRIVSVSEKDNCVHLSLQDNEQIEIFDWITGNIGEEPNLIAVGKLLISLGQTENAERYYQMLLDSHLLDNGDPTLVIKSKCYSAMSMIYNSRALRMENSDILYGCHHYIMDLYAQIKEERSAQAVILPLYRRQWISQEELNALKNHVTAFNPSNCFISLLIDQNIAAQFVQNTAKKNDTENTVLFEAIVDSAINAFTDAQKYSQFEDEYATLLYPGAMFITEDVVNEKELNEWDVHLTVVDESSKGVWKEIDELNSYISFGHVLDVR</sequence>
<feature type="non-terminal residue" evidence="1">
    <location>
        <position position="1"/>
    </location>
</feature>
<evidence type="ECO:0008006" key="4">
    <source>
        <dbReference type="Google" id="ProtNLM"/>
    </source>
</evidence>
<comment type="caution">
    <text evidence="1">The sequence shown here is derived from an EMBL/GenBank/DDBJ whole genome shotgun (WGS) entry which is preliminary data.</text>
</comment>
<dbReference type="EMBL" id="CAJOBC010086390">
    <property type="protein sequence ID" value="CAF4343423.1"/>
    <property type="molecule type" value="Genomic_DNA"/>
</dbReference>
<proteinExistence type="predicted"/>
<accession>A0A815RID3</accession>
<protein>
    <recommendedName>
        <fullName evidence="4">Mono(ADP-ribosyl)transferase</fullName>
    </recommendedName>
</protein>
<organism evidence="1 3">
    <name type="scientific">Didymodactylos carnosus</name>
    <dbReference type="NCBI Taxonomy" id="1234261"/>
    <lineage>
        <taxon>Eukaryota</taxon>
        <taxon>Metazoa</taxon>
        <taxon>Spiralia</taxon>
        <taxon>Gnathifera</taxon>
        <taxon>Rotifera</taxon>
        <taxon>Eurotatoria</taxon>
        <taxon>Bdelloidea</taxon>
        <taxon>Philodinida</taxon>
        <taxon>Philodinidae</taxon>
        <taxon>Didymodactylos</taxon>
    </lineage>
</organism>
<name>A0A815RID3_9BILA</name>
<keyword evidence="3" id="KW-1185">Reference proteome</keyword>
<gene>
    <name evidence="1" type="ORF">GPM918_LOCUS35703</name>
    <name evidence="2" type="ORF">SRO942_LOCUS36426</name>
</gene>
<dbReference type="OrthoDB" id="423533at2759"/>
<dbReference type="EMBL" id="CAJNOQ010020915">
    <property type="protein sequence ID" value="CAF1477621.1"/>
    <property type="molecule type" value="Genomic_DNA"/>
</dbReference>
<evidence type="ECO:0000313" key="2">
    <source>
        <dbReference type="EMBL" id="CAF4343423.1"/>
    </source>
</evidence>
<dbReference type="PROSITE" id="PS51996">
    <property type="entry name" value="TR_MART"/>
    <property type="match status" value="1"/>
</dbReference>
<dbReference type="SUPFAM" id="SSF56399">
    <property type="entry name" value="ADP-ribosylation"/>
    <property type="match status" value="1"/>
</dbReference>
<evidence type="ECO:0000313" key="1">
    <source>
        <dbReference type="EMBL" id="CAF1477621.1"/>
    </source>
</evidence>
<evidence type="ECO:0000313" key="3">
    <source>
        <dbReference type="Proteomes" id="UP000663829"/>
    </source>
</evidence>
<dbReference type="Proteomes" id="UP000663829">
    <property type="component" value="Unassembled WGS sequence"/>
</dbReference>
<reference evidence="1" key="1">
    <citation type="submission" date="2021-02" db="EMBL/GenBank/DDBJ databases">
        <authorList>
            <person name="Nowell W R."/>
        </authorList>
    </citation>
    <scope>NUCLEOTIDE SEQUENCE</scope>
</reference>
<dbReference type="AlphaFoldDB" id="A0A815RID3"/>
<dbReference type="Gene3D" id="3.90.176.10">
    <property type="entry name" value="Toxin ADP-ribosyltransferase, Chain A, domain 1"/>
    <property type="match status" value="1"/>
</dbReference>